<dbReference type="FunFam" id="1.10.472.80:FF:000012">
    <property type="entry name" value="Small G protein signaling modulator 3"/>
    <property type="match status" value="1"/>
</dbReference>
<evidence type="ECO:0000256" key="2">
    <source>
        <dbReference type="ARBA" id="ARBA00022443"/>
    </source>
</evidence>
<keyword evidence="2 4" id="KW-0728">SH3 domain</keyword>
<evidence type="ECO:0000256" key="6">
    <source>
        <dbReference type="SAM" id="MobiDB-lite"/>
    </source>
</evidence>
<dbReference type="Gene3D" id="1.10.8.270">
    <property type="entry name" value="putative rabgap domain of human tbc1 domain family member 14 like domains"/>
    <property type="match status" value="1"/>
</dbReference>
<dbReference type="PANTHER" id="PTHR47219">
    <property type="entry name" value="RAB GTPASE-ACTIVATING PROTEIN 1-LIKE"/>
    <property type="match status" value="1"/>
</dbReference>
<dbReference type="Pfam" id="PF00566">
    <property type="entry name" value="RabGAP-TBC"/>
    <property type="match status" value="1"/>
</dbReference>
<name>A0A7M7L567_VARDE</name>
<evidence type="ECO:0000313" key="9">
    <source>
        <dbReference type="EnsemblMetazoa" id="XP_022670534"/>
    </source>
</evidence>
<evidence type="ECO:0000256" key="4">
    <source>
        <dbReference type="PROSITE-ProRule" id="PRU00192"/>
    </source>
</evidence>
<reference evidence="9" key="1">
    <citation type="submission" date="2021-01" db="UniProtKB">
        <authorList>
            <consortium name="EnsemblMetazoa"/>
        </authorList>
    </citation>
    <scope>IDENTIFICATION</scope>
</reference>
<keyword evidence="5" id="KW-0175">Coiled coil</keyword>
<dbReference type="Gene3D" id="2.30.30.40">
    <property type="entry name" value="SH3 Domains"/>
    <property type="match status" value="1"/>
</dbReference>
<dbReference type="PROSITE" id="PS50002">
    <property type="entry name" value="SH3"/>
    <property type="match status" value="1"/>
</dbReference>
<feature type="domain" description="Rab-GAP TBC" evidence="8">
    <location>
        <begin position="185"/>
        <end position="376"/>
    </location>
</feature>
<dbReference type="InterPro" id="IPR000195">
    <property type="entry name" value="Rab-GAP-TBC_dom"/>
</dbReference>
<feature type="compositionally biased region" description="Polar residues" evidence="6">
    <location>
        <begin position="110"/>
        <end position="134"/>
    </location>
</feature>
<dbReference type="Gene3D" id="1.10.472.80">
    <property type="entry name" value="Ypt/Rab-GAP domain of gyp1p, domain 3"/>
    <property type="match status" value="1"/>
</dbReference>
<dbReference type="FunFam" id="1.10.8.270:FF:000013">
    <property type="entry name" value="Small G protein signaling modulator 3"/>
    <property type="match status" value="1"/>
</dbReference>
<evidence type="ECO:0000313" key="10">
    <source>
        <dbReference type="Proteomes" id="UP000594260"/>
    </source>
</evidence>
<dbReference type="GO" id="GO:0005096">
    <property type="term" value="F:GTPase activator activity"/>
    <property type="evidence" value="ECO:0007669"/>
    <property type="project" value="TreeGrafter"/>
</dbReference>
<dbReference type="FunFam" id="2.30.30.40:FF:000115">
    <property type="entry name" value="Small G protein signaling modulator 3 homolog"/>
    <property type="match status" value="1"/>
</dbReference>
<dbReference type="Proteomes" id="UP000594260">
    <property type="component" value="Unplaced"/>
</dbReference>
<keyword evidence="10" id="KW-1185">Reference proteome</keyword>
<dbReference type="SUPFAM" id="SSF50044">
    <property type="entry name" value="SH3-domain"/>
    <property type="match status" value="1"/>
</dbReference>
<dbReference type="RefSeq" id="XP_022670534.1">
    <property type="nucleotide sequence ID" value="XM_022814799.1"/>
</dbReference>
<feature type="coiled-coil region" evidence="5">
    <location>
        <begin position="388"/>
        <end position="443"/>
    </location>
</feature>
<sequence length="686" mass="77646">MELARSILGVGGQHDGYSKGAPIADTLSEDEDEPEVSEAVSVRASVFGRNSGYSPSPGGPFSALIPSMWPLDLFASFAQPEDVGCHHECRYDEFGFRLEDEHSPHRKRQASSFTNRIGSVDGTTSGNNDSNDSASPLEIATHRDEWIGYLEFAHSDNTNAELTWHQIDRYLDKTDRLCTMITKKGIPHSLRPQLWMRLSGAFRKRDTSDLNYHDIVKASAGDHQMTSKQIEKDLLRTLPNNICFAKKDSTGIPRLRRILRGIAWLYPDIGYCQGMGMVAGTLLLFLEEEDAFWLLCTIIEDLLPPSYFATTLLGVQADQKVLRALIDTELPQLHALLLEHDIELSLITLQWFLTAFASVLNTRCLLRIWDLFFFHGSILLFQVTLAILHSKESELANLENSAEIFNALSALPGELESSKLEELISSSQKFELYQENIDQLRRKHLAYLMADQGVLLNPESVHNLPKQHLTKRQLKRGKSVVQVILGTATNAMNEESRDELVRTKNIKQTEILVDLREAILQIARHFTSLDPKLKINLTADYSMESHAKDHQQFTIAIGNRQKRAKALLDFERSDNDELGFKKNDIITVVSQKDEHCWIGELNGCRGWFPAKFVKLLDERSKPYSLAGDDTVTEAITDLARGVLLNQFSFNLSPDWELPNKTPPSQEPLREGVRDMLVKHHLFSWDL</sequence>
<dbReference type="SMART" id="SM00164">
    <property type="entry name" value="TBC"/>
    <property type="match status" value="1"/>
</dbReference>
<evidence type="ECO:0000259" key="8">
    <source>
        <dbReference type="PROSITE" id="PS50086"/>
    </source>
</evidence>
<comment type="similarity">
    <text evidence="1">Belongs to the small G protein signaling modulator family.</text>
</comment>
<dbReference type="SMART" id="SM00326">
    <property type="entry name" value="SH3"/>
    <property type="match status" value="1"/>
</dbReference>
<dbReference type="GO" id="GO:0031267">
    <property type="term" value="F:small GTPase binding"/>
    <property type="evidence" value="ECO:0007669"/>
    <property type="project" value="TreeGrafter"/>
</dbReference>
<dbReference type="PROSITE" id="PS50086">
    <property type="entry name" value="TBC_RABGAP"/>
    <property type="match status" value="1"/>
</dbReference>
<protein>
    <recommendedName>
        <fullName evidence="3">RUN and TBC1 domain-containing protein 3</fullName>
    </recommendedName>
</protein>
<dbReference type="InterPro" id="IPR001452">
    <property type="entry name" value="SH3_domain"/>
</dbReference>
<evidence type="ECO:0000256" key="5">
    <source>
        <dbReference type="SAM" id="Coils"/>
    </source>
</evidence>
<evidence type="ECO:0000256" key="1">
    <source>
        <dbReference type="ARBA" id="ARBA00006296"/>
    </source>
</evidence>
<proteinExistence type="inferred from homology"/>
<dbReference type="Pfam" id="PF07653">
    <property type="entry name" value="SH3_2"/>
    <property type="match status" value="1"/>
</dbReference>
<dbReference type="EnsemblMetazoa" id="XM_022814799">
    <property type="protein sequence ID" value="XP_022670534"/>
    <property type="gene ID" value="LOC111254197"/>
</dbReference>
<dbReference type="SUPFAM" id="SSF47923">
    <property type="entry name" value="Ypt/Rab-GAP domain of gyp1p"/>
    <property type="match status" value="2"/>
</dbReference>
<feature type="region of interest" description="Disordered" evidence="6">
    <location>
        <begin position="101"/>
        <end position="135"/>
    </location>
</feature>
<evidence type="ECO:0000256" key="3">
    <source>
        <dbReference type="ARBA" id="ARBA00030864"/>
    </source>
</evidence>
<dbReference type="InterPro" id="IPR036028">
    <property type="entry name" value="SH3-like_dom_sf"/>
</dbReference>
<accession>A0A7M7L567</accession>
<feature type="domain" description="SH3" evidence="7">
    <location>
        <begin position="559"/>
        <end position="618"/>
    </location>
</feature>
<dbReference type="GeneID" id="111254197"/>
<dbReference type="InterPro" id="IPR035969">
    <property type="entry name" value="Rab-GAP_TBC_sf"/>
</dbReference>
<dbReference type="InterPro" id="IPR050302">
    <property type="entry name" value="Rab_GAP_TBC_domain"/>
</dbReference>
<dbReference type="AlphaFoldDB" id="A0A7M7L567"/>
<organism evidence="9 10">
    <name type="scientific">Varroa destructor</name>
    <name type="common">Honeybee mite</name>
    <dbReference type="NCBI Taxonomy" id="109461"/>
    <lineage>
        <taxon>Eukaryota</taxon>
        <taxon>Metazoa</taxon>
        <taxon>Ecdysozoa</taxon>
        <taxon>Arthropoda</taxon>
        <taxon>Chelicerata</taxon>
        <taxon>Arachnida</taxon>
        <taxon>Acari</taxon>
        <taxon>Parasitiformes</taxon>
        <taxon>Mesostigmata</taxon>
        <taxon>Gamasina</taxon>
        <taxon>Dermanyssoidea</taxon>
        <taxon>Varroidae</taxon>
        <taxon>Varroa</taxon>
    </lineage>
</organism>
<evidence type="ECO:0000259" key="7">
    <source>
        <dbReference type="PROSITE" id="PS50002"/>
    </source>
</evidence>
<dbReference type="PANTHER" id="PTHR47219:SF13">
    <property type="entry name" value="RUN AND TBC1 DOMAIN-CONTAINING PROTEIN 3"/>
    <property type="match status" value="1"/>
</dbReference>